<evidence type="ECO:0000313" key="1">
    <source>
        <dbReference type="EMBL" id="MFD1785507.1"/>
    </source>
</evidence>
<keyword evidence="2" id="KW-1185">Reference proteome</keyword>
<gene>
    <name evidence="1" type="ORF">ACFSC0_19060</name>
</gene>
<comment type="caution">
    <text evidence="1">The sequence shown here is derived from an EMBL/GenBank/DDBJ whole genome shotgun (WGS) entry which is preliminary data.</text>
</comment>
<name>A0ABW4N5V1_9CAUL</name>
<organism evidence="1 2">
    <name type="scientific">Phenylobacterium terrae</name>
    <dbReference type="NCBI Taxonomy" id="2665495"/>
    <lineage>
        <taxon>Bacteria</taxon>
        <taxon>Pseudomonadati</taxon>
        <taxon>Pseudomonadota</taxon>
        <taxon>Alphaproteobacteria</taxon>
        <taxon>Caulobacterales</taxon>
        <taxon>Caulobacteraceae</taxon>
        <taxon>Phenylobacterium</taxon>
    </lineage>
</organism>
<proteinExistence type="predicted"/>
<dbReference type="Proteomes" id="UP001597237">
    <property type="component" value="Unassembled WGS sequence"/>
</dbReference>
<protein>
    <submittedName>
        <fullName evidence="1">Uncharacterized protein</fullName>
    </submittedName>
</protein>
<dbReference type="RefSeq" id="WP_377281567.1">
    <property type="nucleotide sequence ID" value="NZ_JBHRSI010000004.1"/>
</dbReference>
<reference evidence="2" key="1">
    <citation type="journal article" date="2019" name="Int. J. Syst. Evol. Microbiol.">
        <title>The Global Catalogue of Microorganisms (GCM) 10K type strain sequencing project: providing services to taxonomists for standard genome sequencing and annotation.</title>
        <authorList>
            <consortium name="The Broad Institute Genomics Platform"/>
            <consortium name="The Broad Institute Genome Sequencing Center for Infectious Disease"/>
            <person name="Wu L."/>
            <person name="Ma J."/>
        </authorList>
    </citation>
    <scope>NUCLEOTIDE SEQUENCE [LARGE SCALE GENOMIC DNA]</scope>
    <source>
        <strain evidence="2">DFY28</strain>
    </source>
</reference>
<dbReference type="EMBL" id="JBHUEY010000006">
    <property type="protein sequence ID" value="MFD1785507.1"/>
    <property type="molecule type" value="Genomic_DNA"/>
</dbReference>
<accession>A0ABW4N5V1</accession>
<evidence type="ECO:0000313" key="2">
    <source>
        <dbReference type="Proteomes" id="UP001597237"/>
    </source>
</evidence>
<sequence length="67" mass="6595">MPLQADHAPLQVEAMDGEVVITGPRVAVALTAAAAAETARRIAEAAATAGAFPVQPLAASQGSASDL</sequence>